<keyword evidence="4 9" id="KW-0326">Glycosidase</keyword>
<dbReference type="InterPro" id="IPR013780">
    <property type="entry name" value="Glyco_hydro_b"/>
</dbReference>
<feature type="compositionally biased region" description="Polar residues" evidence="6">
    <location>
        <begin position="2609"/>
        <end position="2624"/>
    </location>
</feature>
<dbReference type="PROSITE" id="PS50853">
    <property type="entry name" value="FN3"/>
    <property type="match status" value="6"/>
</dbReference>
<dbReference type="InterPro" id="IPR015237">
    <property type="entry name" value="Alpha-amylase_C_pro"/>
</dbReference>
<dbReference type="InterPro" id="IPR003961">
    <property type="entry name" value="FN3_dom"/>
</dbReference>
<dbReference type="SMART" id="SM01066">
    <property type="entry name" value="CBM_25"/>
    <property type="match status" value="2"/>
</dbReference>
<feature type="chain" id="PRO_5039276190" evidence="7">
    <location>
        <begin position="24"/>
        <end position="2641"/>
    </location>
</feature>
<feature type="region of interest" description="Disordered" evidence="6">
    <location>
        <begin position="2600"/>
        <end position="2626"/>
    </location>
</feature>
<dbReference type="SMART" id="SM00642">
    <property type="entry name" value="Aamy"/>
    <property type="match status" value="2"/>
</dbReference>
<dbReference type="PANTHER" id="PTHR10357">
    <property type="entry name" value="ALPHA-AMYLASE FAMILY MEMBER"/>
    <property type="match status" value="1"/>
</dbReference>
<dbReference type="SUPFAM" id="SSF51445">
    <property type="entry name" value="(Trans)glycosidases"/>
    <property type="match status" value="2"/>
</dbReference>
<keyword evidence="3" id="KW-0119">Carbohydrate metabolism</keyword>
<accession>A0A433XQE6</accession>
<dbReference type="InterPro" id="IPR006047">
    <property type="entry name" value="GH13_cat_dom"/>
</dbReference>
<comment type="caution">
    <text evidence="9">The sequence shown here is derived from an EMBL/GenBank/DDBJ whole genome shotgun (WGS) entry which is preliminary data.</text>
</comment>
<dbReference type="Pfam" id="PF03423">
    <property type="entry name" value="CBM_25"/>
    <property type="match status" value="2"/>
</dbReference>
<dbReference type="CDD" id="cd00063">
    <property type="entry name" value="FN3"/>
    <property type="match status" value="7"/>
</dbReference>
<keyword evidence="1 7" id="KW-0732">Signal</keyword>
<feature type="signal peptide" evidence="7">
    <location>
        <begin position="1"/>
        <end position="23"/>
    </location>
</feature>
<evidence type="ECO:0000313" key="9">
    <source>
        <dbReference type="EMBL" id="RUT36321.1"/>
    </source>
</evidence>
<evidence type="ECO:0000256" key="4">
    <source>
        <dbReference type="ARBA" id="ARBA00023295"/>
    </source>
</evidence>
<feature type="domain" description="Fibronectin type-III" evidence="8">
    <location>
        <begin position="1807"/>
        <end position="1897"/>
    </location>
</feature>
<dbReference type="RefSeq" id="WP_127198014.1">
    <property type="nucleotide sequence ID" value="NZ_RZNX01000001.1"/>
</dbReference>
<name>A0A433XQE6_9BACL</name>
<dbReference type="GO" id="GO:0004556">
    <property type="term" value="F:alpha-amylase activity"/>
    <property type="evidence" value="ECO:0007669"/>
    <property type="project" value="UniProtKB-EC"/>
</dbReference>
<evidence type="ECO:0000259" key="8">
    <source>
        <dbReference type="PROSITE" id="PS50853"/>
    </source>
</evidence>
<evidence type="ECO:0000256" key="3">
    <source>
        <dbReference type="ARBA" id="ARBA00023277"/>
    </source>
</evidence>
<dbReference type="Pfam" id="PF00041">
    <property type="entry name" value="fn3"/>
    <property type="match status" value="3"/>
</dbReference>
<dbReference type="OrthoDB" id="9805159at2"/>
<dbReference type="Gene3D" id="2.60.120.260">
    <property type="entry name" value="Galactose-binding domain-like"/>
    <property type="match status" value="1"/>
</dbReference>
<dbReference type="Pfam" id="PF09154">
    <property type="entry name" value="Alpha-amy_C_pro"/>
    <property type="match status" value="1"/>
</dbReference>
<protein>
    <submittedName>
        <fullName evidence="9">Alpha-amylase</fullName>
        <ecNumber evidence="9">3.2.1.1</ecNumber>
    </submittedName>
</protein>
<evidence type="ECO:0000256" key="7">
    <source>
        <dbReference type="SAM" id="SignalP"/>
    </source>
</evidence>
<sequence length="2641" mass="283276">MGKRSFKVLLCMMLLCSTLWSVAVLPAGQAAAATATRAASPTVTRTVAATEAPAASVTAAPTATSAVTQAAAPAATSSVPVNGTIMQFFEWNTPKDGGHWNHLAAEAANLSDVGITAIWIPPAYKGHAGIDDVGYGVYDFYDLGEFNQKGTVRTKYGTKAELKSAIDSLHNNNVQVYGDIVVNHMMGGDQSENIKVTQVQGNNRNQTIGEFNTNVYTKYNFDGRNNAYSSFKWDWTDFDGSDDYGKIYRYPGKSWDWEVSTENGNYDYLMGTDLDYDNPAVADEIKKWGVWYVNEMGLDGYRLDAVKHIKFSFMKDFVENARAKTGKELFSVGEYIAGTDELNSYLGKVNQSMSLFDFPLRNNFAAASSSNGGFSMRNLASGTLTGTNPVKSVTFVENHDTQPDRLADAHGAPVLDWFKPLAYAFTLTRQEGYPSVFYGDYYGTRSSSTAGPGTGKIQSLKSKLDPLLKARKDYAYGKQNDYLDNDDLIGWTREGLAAKPNSGLATVMTDRTGGSKTMYVGTSHAGEQWKDITGNFSDKVTIGSNGNGTFKVKDGSVSVWVPDVATPTDQPPTIPTNVEGTATSTTSVALKWAASSDDKGVVKYEIYRDSALIGESTSPAYTDSTVLAGNSYSYTIKAIDTIGQKSAFSTATKVTVGDGGTQDQPPTAPTNVKGTAVGTTTVNLTWSSSTDDKGVVKYEIYRDGTLKGETTGTAYSDNTIANDKTYSYTVRAIDTIGQKSVYSAPAVVKIGNGGQQQEASPFSWDNANVYFVMTDRFNNGNTSNDGAYGRPKADAWGSNVGTFHGGDIKGLTKKLEEGYFTDLGTNAIWITAPWEQMHGWVGGKDGDFAHYGYHGYYGLDFTEMDKSIGTIDEMREFVDLAHSKGIRVVLDVIMNHVAYPTLVDMAEYGYGDRGGLAGNWTPDKNQGQNWHTHNTIMNTNNSSAWASWWGSSWIRANNIAGYDQCGGSDQTQCVGFLPDIKTESTTPTGLPPILKTKFNKETSGYDNWIVPAAKQYRQDLNVAPKDYMIKWLSSWVEEFGVDGFRVDTAKHVQADRWKELKTSASSALAKWRQNNPTKPGANWTDNFWMTGEVYDKGLGRDGTYFDNGFDSLINFSFQNANKSDLEGLFSRYASEFNNDLPNYNMLSYISSHDRNLYNRAGLIDAGTALLLLPGAVQTFYGDETARPFGPTGSDPDQGARSDMNWSGINQSVLSHWQKLGQFRNNHIAVGAGTHKKLADSPYTFSRIYEKDDILDKVVVATGASGTVDVSVSGVFPDGTTVRDAYTKNEVVVSGGKAKFTAGANGVILIENVGVNKKFPVLTASPAGGKFKSETTTVTLSIKNADSGKYTLDGSDPINGTAFTNGTTITIGAGMAINDTKTLKMYAVNENGEGTASYDFTKGDPNAKLEIYFKKPAGWGTPSIYFYGTAPKDNDPTWATAPAMTSAGGDWYVYTFDKAEQATMIFKDSTGKQLPAQNQAGFTRTATGWYDGSTWSDTDPRIITKPTAPSNLAASAKTDKTVTLTWNASTDSSGIAGYDVYRNNIKVGSPSAVTYKDTGLTAETTYTYKVVARSQSGGISDPSNELSVKTNPPEQGTDNTVTVYYKKGYATPYIHYRAEGGTWTAVPGVKMADSEVPGYAVYTIDLGTSSATRAEVAFNNGSGQWDSNNQKNYFFNKGDNTYDAGKVTAGKPEDPKPGNKVTVYYKEGWTNVNIHYRAEGGTWTSLPGVKMENDSLNPGYKKITVDIGTASRLEACFNNGSNVWDSNGQKNYFFNTGDNIYIPGINNAPGQVKLGEKPQGVDTVAPSVPANLAGNLSSGSPKTITLTWGASTDNVGVTDYQITRKSGTSTETFTVNATTFIDSTVKEGTTYKYQVRARDAANNFSANSNEVTIEVPSAGDTIAPTVPTNVKGTATTTSIALEWTASTDNVGVTGYDIYSGSVVAGSVAGTTTSFNVTGLSPNTDYSFTVKARDAANNVSDESAVFRVKTLAVDSSNRLVNPSFETYTGTNGVANSWAKSATSGVTSLFQVVAAPVASGSKAQKLTGSNMANNNAVMVSQLIPVVGGASYTASGQFKVYSLANAKVQLYIDFYNASNTYIAYAKVDYSKVTDSFVPLQLSGKVPAAATSARVYAILRGTEADGAGSFVVDDMKFSSGDPGDTQAPSTPASLASTGSTATSVSLSWTASTDNVDVSGYEIYRNGTKVGTSTTPSFTDTGLTEATSYKYTVKAYDAAGNLSAASNEVTVGTSGGTDTQAPSVPASLISTGKTSTAVSLSWAASTDNVAVGGYDIYRGAVKVGTSTTTTFKDTGLTAETSYTYTVKAFDAANNFSAASAELTVVTLKDIVVIPGGNKPYSTNPSFGKRVSTPITIDGTNNGEWTDDMLIAIDMAGDDPRSLGSNWSMHETPMDLSHLWAAWDNEYLYLAWQYVDVTDIVDPANAGSAGGTPIRSMDMPQTIAFDTIRGAGATNDMWKKNGNKPLWGGLDLPDYQFNIASNMFHSGYISRAVNGLFPVDDAGVNYKTGAAAGITVKFAKGKGYSTLWGVKDADDVNNPSKLVNFMTLGHDPNRDTFYEAKIPLSALGNPDIENEGIGVMLHQGEFSPMDTLPNDPATSDTPGVSESNSPKEWSDIDLLTVPFARIGR</sequence>
<dbReference type="NCBIfam" id="NF006969">
    <property type="entry name" value="PRK09441.1-2"/>
    <property type="match status" value="1"/>
</dbReference>
<feature type="domain" description="Fibronectin type-III" evidence="8">
    <location>
        <begin position="1507"/>
        <end position="1592"/>
    </location>
</feature>
<gene>
    <name evidence="9" type="ORF">EJP77_04860</name>
</gene>
<evidence type="ECO:0000256" key="1">
    <source>
        <dbReference type="ARBA" id="ARBA00022729"/>
    </source>
</evidence>
<evidence type="ECO:0000256" key="5">
    <source>
        <dbReference type="ARBA" id="ARBA00023326"/>
    </source>
</evidence>
<dbReference type="InterPro" id="IPR017853">
    <property type="entry name" value="GH"/>
</dbReference>
<dbReference type="InterPro" id="IPR031965">
    <property type="entry name" value="CBM26"/>
</dbReference>
<dbReference type="Pfam" id="PF00128">
    <property type="entry name" value="Alpha-amylase"/>
    <property type="match status" value="2"/>
</dbReference>
<dbReference type="SUPFAM" id="SSF49265">
    <property type="entry name" value="Fibronectin type III"/>
    <property type="match status" value="4"/>
</dbReference>
<dbReference type="Pfam" id="PF16738">
    <property type="entry name" value="CBM26"/>
    <property type="match status" value="1"/>
</dbReference>
<dbReference type="NCBIfam" id="NF006968">
    <property type="entry name" value="PRK09441.1-1"/>
    <property type="match status" value="1"/>
</dbReference>
<dbReference type="FunFam" id="2.60.40.10:FF:001114">
    <property type="entry name" value="Chitinase A1"/>
    <property type="match status" value="1"/>
</dbReference>
<dbReference type="InterPro" id="IPR005085">
    <property type="entry name" value="CBM25"/>
</dbReference>
<dbReference type="EMBL" id="RZNX01000001">
    <property type="protein sequence ID" value="RUT36321.1"/>
    <property type="molecule type" value="Genomic_DNA"/>
</dbReference>
<dbReference type="CDD" id="cd11318">
    <property type="entry name" value="AmyAc_bac_fung_AmyA"/>
    <property type="match status" value="1"/>
</dbReference>
<dbReference type="InterPro" id="IPR013783">
    <property type="entry name" value="Ig-like_fold"/>
</dbReference>
<dbReference type="Gene3D" id="2.40.30.140">
    <property type="match status" value="1"/>
</dbReference>
<dbReference type="PANTHER" id="PTHR10357:SF209">
    <property type="entry name" value="PERIPLASMIC ALPHA-AMYLASE"/>
    <property type="match status" value="1"/>
</dbReference>
<feature type="domain" description="Fibronectin type-III" evidence="8">
    <location>
        <begin position="668"/>
        <end position="753"/>
    </location>
</feature>
<evidence type="ECO:0000256" key="2">
    <source>
        <dbReference type="ARBA" id="ARBA00022801"/>
    </source>
</evidence>
<dbReference type="Gene3D" id="2.60.40.10">
    <property type="entry name" value="Immunoglobulins"/>
    <property type="match status" value="10"/>
</dbReference>
<feature type="domain" description="Fibronectin type-III" evidence="8">
    <location>
        <begin position="2258"/>
        <end position="2343"/>
    </location>
</feature>
<keyword evidence="10" id="KW-1185">Reference proteome</keyword>
<keyword evidence="5" id="KW-0624">Polysaccharide degradation</keyword>
<evidence type="ECO:0000313" key="10">
    <source>
        <dbReference type="Proteomes" id="UP000272464"/>
    </source>
</evidence>
<dbReference type="EC" id="3.2.1.1" evidence="9"/>
<feature type="domain" description="Fibronectin type-III" evidence="8">
    <location>
        <begin position="1902"/>
        <end position="1991"/>
    </location>
</feature>
<reference evidence="9 10" key="1">
    <citation type="submission" date="2018-12" db="EMBL/GenBank/DDBJ databases">
        <authorList>
            <person name="Sun L."/>
            <person name="Chen Z."/>
        </authorList>
    </citation>
    <scope>NUCLEOTIDE SEQUENCE [LARGE SCALE GENOMIC DNA]</scope>
    <source>
        <strain evidence="9 10">3-5-3</strain>
    </source>
</reference>
<dbReference type="Proteomes" id="UP000272464">
    <property type="component" value="Unassembled WGS sequence"/>
</dbReference>
<dbReference type="InterPro" id="IPR036116">
    <property type="entry name" value="FN3_sf"/>
</dbReference>
<dbReference type="SUPFAM" id="SSF51011">
    <property type="entry name" value="Glycosyl hydrolase domain"/>
    <property type="match status" value="1"/>
</dbReference>
<dbReference type="SMART" id="SM00060">
    <property type="entry name" value="FN3"/>
    <property type="match status" value="7"/>
</dbReference>
<evidence type="ECO:0000256" key="6">
    <source>
        <dbReference type="SAM" id="MobiDB-lite"/>
    </source>
</evidence>
<dbReference type="Gene3D" id="3.20.20.80">
    <property type="entry name" value="Glycosidases"/>
    <property type="match status" value="3"/>
</dbReference>
<feature type="domain" description="Fibronectin type-III" evidence="8">
    <location>
        <begin position="2165"/>
        <end position="2250"/>
    </location>
</feature>
<dbReference type="GO" id="GO:0000272">
    <property type="term" value="P:polysaccharide catabolic process"/>
    <property type="evidence" value="ECO:0007669"/>
    <property type="project" value="UniProtKB-KW"/>
</dbReference>
<dbReference type="Gene3D" id="2.60.40.1180">
    <property type="entry name" value="Golgi alpha-mannosidase II"/>
    <property type="match status" value="1"/>
</dbReference>
<dbReference type="GO" id="GO:2001070">
    <property type="term" value="F:starch binding"/>
    <property type="evidence" value="ECO:0007669"/>
    <property type="project" value="InterPro"/>
</dbReference>
<organism evidence="9 10">
    <name type="scientific">Paenibacillus zeisoli</name>
    <dbReference type="NCBI Taxonomy" id="2496267"/>
    <lineage>
        <taxon>Bacteria</taxon>
        <taxon>Bacillati</taxon>
        <taxon>Bacillota</taxon>
        <taxon>Bacilli</taxon>
        <taxon>Bacillales</taxon>
        <taxon>Paenibacillaceae</taxon>
        <taxon>Paenibacillus</taxon>
    </lineage>
</organism>
<keyword evidence="2 9" id="KW-0378">Hydrolase</keyword>
<proteinExistence type="predicted"/>